<evidence type="ECO:0000313" key="2">
    <source>
        <dbReference type="EMBL" id="RBP89396.1"/>
    </source>
</evidence>
<evidence type="ECO:0000256" key="1">
    <source>
        <dbReference type="SAM" id="MobiDB-lite"/>
    </source>
</evidence>
<dbReference type="RefSeq" id="WP_113884355.1">
    <property type="nucleotide sequence ID" value="NZ_QNSF01000011.1"/>
</dbReference>
<comment type="caution">
    <text evidence="2">The sequence shown here is derived from an EMBL/GenBank/DDBJ whole genome shotgun (WGS) entry which is preliminary data.</text>
</comment>
<gene>
    <name evidence="2" type="ORF">DFO70_11143</name>
</gene>
<feature type="region of interest" description="Disordered" evidence="1">
    <location>
        <begin position="28"/>
        <end position="50"/>
    </location>
</feature>
<organism evidence="2 3">
    <name type="scientific">Cytobacillus firmus</name>
    <name type="common">Bacillus firmus</name>
    <dbReference type="NCBI Taxonomy" id="1399"/>
    <lineage>
        <taxon>Bacteria</taxon>
        <taxon>Bacillati</taxon>
        <taxon>Bacillota</taxon>
        <taxon>Bacilli</taxon>
        <taxon>Bacillales</taxon>
        <taxon>Bacillaceae</taxon>
        <taxon>Cytobacillus</taxon>
    </lineage>
</organism>
<proteinExistence type="predicted"/>
<dbReference type="InterPro" id="IPR010064">
    <property type="entry name" value="HK97-gp10_tail"/>
</dbReference>
<protein>
    <submittedName>
        <fullName evidence="2">Bacteriophage HK97-gp10 putative tail-component</fullName>
    </submittedName>
</protein>
<reference evidence="2 3" key="1">
    <citation type="submission" date="2018-06" db="EMBL/GenBank/DDBJ databases">
        <title>Freshwater and sediment microbial communities from various areas in North America, analyzing microbe dynamics in response to fracking.</title>
        <authorList>
            <person name="Lamendella R."/>
        </authorList>
    </citation>
    <scope>NUCLEOTIDE SEQUENCE [LARGE SCALE GENOMIC DNA]</scope>
    <source>
        <strain evidence="2 3">14_TX</strain>
    </source>
</reference>
<evidence type="ECO:0000313" key="3">
    <source>
        <dbReference type="Proteomes" id="UP000252731"/>
    </source>
</evidence>
<accession>A0A366JRC6</accession>
<sequence>MANNDIARQMQLILSQYSAEINQKLDAAKDDVSKRGASKLKQTSPRRTGRYANSWGVKKVRSRTGYKYVIHNKKHYRLTHLLEKGHLTVNGGRTEPIPHIAPVEQEVISEFISEVERAIRG</sequence>
<name>A0A366JRC6_CYTFI</name>
<dbReference type="AlphaFoldDB" id="A0A366JRC6"/>
<dbReference type="Proteomes" id="UP000252731">
    <property type="component" value="Unassembled WGS sequence"/>
</dbReference>
<dbReference type="Pfam" id="PF04883">
    <property type="entry name" value="HK97-gp10_like"/>
    <property type="match status" value="1"/>
</dbReference>
<keyword evidence="3" id="KW-1185">Reference proteome</keyword>
<dbReference type="EMBL" id="QNSF01000011">
    <property type="protein sequence ID" value="RBP89396.1"/>
    <property type="molecule type" value="Genomic_DNA"/>
</dbReference>
<dbReference type="OrthoDB" id="1696709at2"/>